<feature type="region of interest" description="Disordered" evidence="1">
    <location>
        <begin position="77"/>
        <end position="136"/>
    </location>
</feature>
<dbReference type="OrthoDB" id="5208775at2759"/>
<evidence type="ECO:0000313" key="2">
    <source>
        <dbReference type="EMBL" id="OIW22494.1"/>
    </source>
</evidence>
<dbReference type="AlphaFoldDB" id="A0A1J7I4N0"/>
<feature type="region of interest" description="Disordered" evidence="1">
    <location>
        <begin position="454"/>
        <end position="487"/>
    </location>
</feature>
<sequence>MNHDGGFESDLEVLRELLQKYGFQRFENMVQIAGRSLYEPSISSSSRASVISSAATSISRTTSSGLSYYTDTSSLRSHPGSMSSWQQQMPALPVRSSNTSVTSRTSTPGESLTPDVPPLPDATTLAELDPDGSVDGSRTKLQCPFCTEYGIGQWIGRKPDLKRHFNKIHASNAQWTCKLGGGCNLTFDFHTAYDAHVKKEHGGVKDPGAKVNICQQVVWACGFETCREVFEAKTDDHGPKVMNNYFEHVLGHVVSTVCGRWSYTRRMRNLLHQELVRHAWKDCDKGPLDDDLVWQPQSSSILRKMLETRHINDAMLLCKYAVLLGSGHTAPALPPIQFSPPVLNTCKIVSPSHDPRHDARFSKGGLLSFRRSGPKPNTIRPSGRITGSQPKSKINVLRSPQPQHASLVPVSLMRSPPPVPPIPSSLRSPPPISGQHMHNVPSSSMMNMFATSGPQLQNLPSYTSPSEYNMGPSDSTTSLGYTDQPGLPTLDYNPLSLYSGYQSLGQPPSTHQFIGAKDDHSGRIDNGIQHNVTQHYAQKPTGNPGGDKQYRPRRNSSPGSDCRMGGESPVAGFSQPFLPGRHDQQGGRRRSSTTMDFVFAP</sequence>
<evidence type="ECO:0000256" key="1">
    <source>
        <dbReference type="SAM" id="MobiDB-lite"/>
    </source>
</evidence>
<feature type="region of interest" description="Disordered" evidence="1">
    <location>
        <begin position="501"/>
        <end position="601"/>
    </location>
</feature>
<dbReference type="InParanoid" id="A0A1J7I4N0"/>
<feature type="compositionally biased region" description="Polar residues" evidence="1">
    <location>
        <begin position="77"/>
        <end position="89"/>
    </location>
</feature>
<keyword evidence="3" id="KW-1185">Reference proteome</keyword>
<evidence type="ECO:0000313" key="3">
    <source>
        <dbReference type="Proteomes" id="UP000182658"/>
    </source>
</evidence>
<dbReference type="Proteomes" id="UP000182658">
    <property type="component" value="Unassembled WGS sequence"/>
</dbReference>
<feature type="compositionally biased region" description="Low complexity" evidence="1">
    <location>
        <begin position="94"/>
        <end position="107"/>
    </location>
</feature>
<evidence type="ECO:0008006" key="4">
    <source>
        <dbReference type="Google" id="ProtNLM"/>
    </source>
</evidence>
<organism evidence="2 3">
    <name type="scientific">Coniochaeta ligniaria NRRL 30616</name>
    <dbReference type="NCBI Taxonomy" id="1408157"/>
    <lineage>
        <taxon>Eukaryota</taxon>
        <taxon>Fungi</taxon>
        <taxon>Dikarya</taxon>
        <taxon>Ascomycota</taxon>
        <taxon>Pezizomycotina</taxon>
        <taxon>Sordariomycetes</taxon>
        <taxon>Sordariomycetidae</taxon>
        <taxon>Coniochaetales</taxon>
        <taxon>Coniochaetaceae</taxon>
        <taxon>Coniochaeta</taxon>
    </lineage>
</organism>
<feature type="compositionally biased region" description="Polar residues" evidence="1">
    <location>
        <begin position="454"/>
        <end position="481"/>
    </location>
</feature>
<dbReference type="EMBL" id="KV875113">
    <property type="protein sequence ID" value="OIW22494.1"/>
    <property type="molecule type" value="Genomic_DNA"/>
</dbReference>
<protein>
    <recommendedName>
        <fullName evidence="4">C2H2-type domain-containing protein</fullName>
    </recommendedName>
</protein>
<accession>A0A1J7I4N0</accession>
<proteinExistence type="predicted"/>
<feature type="region of interest" description="Disordered" evidence="1">
    <location>
        <begin position="370"/>
        <end position="401"/>
    </location>
</feature>
<feature type="compositionally biased region" description="Polar residues" evidence="1">
    <location>
        <begin position="385"/>
        <end position="401"/>
    </location>
</feature>
<name>A0A1J7I4N0_9PEZI</name>
<reference evidence="2 3" key="1">
    <citation type="submission" date="2016-10" db="EMBL/GenBank/DDBJ databases">
        <title>Draft genome sequence of Coniochaeta ligniaria NRRL30616, a lignocellulolytic fungus for bioabatement of inhibitors in plant biomass hydrolysates.</title>
        <authorList>
            <consortium name="DOE Joint Genome Institute"/>
            <person name="Jimenez D.J."/>
            <person name="Hector R.E."/>
            <person name="Riley R."/>
            <person name="Sun H."/>
            <person name="Grigoriev I.V."/>
            <person name="Van Elsas J.D."/>
            <person name="Nichols N.N."/>
        </authorList>
    </citation>
    <scope>NUCLEOTIDE SEQUENCE [LARGE SCALE GENOMIC DNA]</scope>
    <source>
        <strain evidence="2 3">NRRL 30616</strain>
    </source>
</reference>
<feature type="compositionally biased region" description="Polar residues" evidence="1">
    <location>
        <begin position="501"/>
        <end position="512"/>
    </location>
</feature>
<gene>
    <name evidence="2" type="ORF">CONLIGDRAFT_218344</name>
</gene>